<evidence type="ECO:0000256" key="2">
    <source>
        <dbReference type="ARBA" id="ARBA00008156"/>
    </source>
</evidence>
<comment type="caution">
    <text evidence="6">The sequence shown here is derived from an EMBL/GenBank/DDBJ whole genome shotgun (WGS) entry which is preliminary data.</text>
</comment>
<comment type="similarity">
    <text evidence="2">Belongs to the bacterial PQQ dehydrogenase family.</text>
</comment>
<evidence type="ECO:0000256" key="3">
    <source>
        <dbReference type="ARBA" id="ARBA00023002"/>
    </source>
</evidence>
<keyword evidence="3" id="KW-0560">Oxidoreductase</keyword>
<accession>A0ABU6ZAV9</accession>
<proteinExistence type="inferred from homology"/>
<dbReference type="Gene3D" id="2.140.10.10">
    <property type="entry name" value="Quinoprotein alcohol dehydrogenase-like superfamily"/>
    <property type="match status" value="1"/>
</dbReference>
<dbReference type="Pfam" id="PF13360">
    <property type="entry name" value="PQQ_2"/>
    <property type="match status" value="1"/>
</dbReference>
<dbReference type="EMBL" id="JASCZI010272056">
    <property type="protein sequence ID" value="MED6219700.1"/>
    <property type="molecule type" value="Genomic_DNA"/>
</dbReference>
<dbReference type="SUPFAM" id="SSF50998">
    <property type="entry name" value="Quinoprotein alcohol dehydrogenase-like"/>
    <property type="match status" value="1"/>
</dbReference>
<organism evidence="6 7">
    <name type="scientific">Stylosanthes scabra</name>
    <dbReference type="NCBI Taxonomy" id="79078"/>
    <lineage>
        <taxon>Eukaryota</taxon>
        <taxon>Viridiplantae</taxon>
        <taxon>Streptophyta</taxon>
        <taxon>Embryophyta</taxon>
        <taxon>Tracheophyta</taxon>
        <taxon>Spermatophyta</taxon>
        <taxon>Magnoliopsida</taxon>
        <taxon>eudicotyledons</taxon>
        <taxon>Gunneridae</taxon>
        <taxon>Pentapetalae</taxon>
        <taxon>rosids</taxon>
        <taxon>fabids</taxon>
        <taxon>Fabales</taxon>
        <taxon>Fabaceae</taxon>
        <taxon>Papilionoideae</taxon>
        <taxon>50 kb inversion clade</taxon>
        <taxon>dalbergioids sensu lato</taxon>
        <taxon>Dalbergieae</taxon>
        <taxon>Pterocarpus clade</taxon>
        <taxon>Stylosanthes</taxon>
    </lineage>
</organism>
<dbReference type="InterPro" id="IPR002372">
    <property type="entry name" value="PQQ_rpt_dom"/>
</dbReference>
<dbReference type="PANTHER" id="PTHR32303:SF10">
    <property type="entry name" value="OUTER MEMBRANE PROTEIN ASSEMBLY FACTOR BAMB"/>
    <property type="match status" value="1"/>
</dbReference>
<evidence type="ECO:0000256" key="1">
    <source>
        <dbReference type="ARBA" id="ARBA00001931"/>
    </source>
</evidence>
<keyword evidence="7" id="KW-1185">Reference proteome</keyword>
<dbReference type="InterPro" id="IPR011047">
    <property type="entry name" value="Quinoprotein_ADH-like_sf"/>
</dbReference>
<feature type="domain" description="Pyrrolo-quinoline quinone repeat" evidence="5">
    <location>
        <begin position="351"/>
        <end position="480"/>
    </location>
</feature>
<dbReference type="PANTHER" id="PTHR32303">
    <property type="entry name" value="QUINOPROTEIN ALCOHOL DEHYDROGENASE (CYTOCHROME C)"/>
    <property type="match status" value="1"/>
</dbReference>
<gene>
    <name evidence="6" type="ORF">PIB30_038187</name>
</gene>
<evidence type="ECO:0000313" key="6">
    <source>
        <dbReference type="EMBL" id="MED6219700.1"/>
    </source>
</evidence>
<dbReference type="SMART" id="SM00564">
    <property type="entry name" value="PQQ"/>
    <property type="match status" value="6"/>
</dbReference>
<reference evidence="6 7" key="1">
    <citation type="journal article" date="2023" name="Plants (Basel)">
        <title>Bridging the Gap: Combining Genomics and Transcriptomics Approaches to Understand Stylosanthes scabra, an Orphan Legume from the Brazilian Caatinga.</title>
        <authorList>
            <person name="Ferreira-Neto J.R.C."/>
            <person name="da Silva M.D."/>
            <person name="Binneck E."/>
            <person name="de Melo N.F."/>
            <person name="da Silva R.H."/>
            <person name="de Melo A.L.T.M."/>
            <person name="Pandolfi V."/>
            <person name="Bustamante F.O."/>
            <person name="Brasileiro-Vidal A.C."/>
            <person name="Benko-Iseppon A.M."/>
        </authorList>
    </citation>
    <scope>NUCLEOTIDE SEQUENCE [LARGE SCALE GENOMIC DNA]</scope>
    <source>
        <tissue evidence="6">Leaves</tissue>
    </source>
</reference>
<protein>
    <recommendedName>
        <fullName evidence="4 5">Pyrrolo-quinoline quinone repeat domain-containing protein</fullName>
    </recommendedName>
</protein>
<name>A0ABU6ZAV9_9FABA</name>
<sequence>MKPNLLTLTYIQDWLNHGGDLFNRRYAYNEYKISPQTASKLSLKWKFYAGNDISATPAIYDGTLYFPCWNGNIYAVKEDDGNLVWKQNVHELAGFNGTGLISNVNTSVSRTTPTIVAGFDLLIVGIYGPCVVIALNRNNGKLVWLTNLDNHPAAVITMSGTYYKGGYYVGTSSVEELESIEECCIFRGSMVKLNVLSGEIIWRTYMLPDNNGEMGEYAGAALWGSSPSIDALRKHVYIATGNLYSAPPQIFECQERQGNQTEPTDPDECVEPDNHSNSILALDLDTGEIIWYRQLGGYDVWFYSCNNPSIPGCPPSGPNPDADFGEEPMMLTAYVNGRKTDLVVAVQKSGYAWALDRNNGNITWYTEAGPGGLSGGGIWGAATDERRVYTNIVNSEAKNFTLAPSNITTTRGGWVAMDASSGKILWSTANPSNGSSSGPVSVANKVMLAGSTDKLGSIYAMNANDGKILWSYKTGASVYGGISISNGCIYVGNGYNVGLGYPTLTGGIFLFAFCVNDII</sequence>
<feature type="domain" description="Pyrrolo-quinoline quinone repeat" evidence="4">
    <location>
        <begin position="14"/>
        <end position="304"/>
    </location>
</feature>
<dbReference type="Proteomes" id="UP001341840">
    <property type="component" value="Unassembled WGS sequence"/>
</dbReference>
<comment type="cofactor">
    <cofactor evidence="1">
        <name>pyrroloquinoline quinone</name>
        <dbReference type="ChEBI" id="CHEBI:58442"/>
    </cofactor>
</comment>
<dbReference type="Pfam" id="PF01011">
    <property type="entry name" value="PQQ"/>
    <property type="match status" value="1"/>
</dbReference>
<dbReference type="InterPro" id="IPR018391">
    <property type="entry name" value="PQQ_b-propeller_rpt"/>
</dbReference>
<evidence type="ECO:0000259" key="5">
    <source>
        <dbReference type="Pfam" id="PF13360"/>
    </source>
</evidence>
<evidence type="ECO:0000259" key="4">
    <source>
        <dbReference type="Pfam" id="PF01011"/>
    </source>
</evidence>
<evidence type="ECO:0000313" key="7">
    <source>
        <dbReference type="Proteomes" id="UP001341840"/>
    </source>
</evidence>